<reference evidence="1" key="1">
    <citation type="submission" date="2018-11" db="EMBL/GenBank/DDBJ databases">
        <authorList>
            <consortium name="Pathogen Informatics"/>
        </authorList>
    </citation>
    <scope>NUCLEOTIDE SEQUENCE</scope>
</reference>
<dbReference type="EMBL" id="CAAALY010046998">
    <property type="protein sequence ID" value="VEL20551.1"/>
    <property type="molecule type" value="Genomic_DNA"/>
</dbReference>
<proteinExistence type="predicted"/>
<organism evidence="1 2">
    <name type="scientific">Protopolystoma xenopodis</name>
    <dbReference type="NCBI Taxonomy" id="117903"/>
    <lineage>
        <taxon>Eukaryota</taxon>
        <taxon>Metazoa</taxon>
        <taxon>Spiralia</taxon>
        <taxon>Lophotrochozoa</taxon>
        <taxon>Platyhelminthes</taxon>
        <taxon>Monogenea</taxon>
        <taxon>Polyopisthocotylea</taxon>
        <taxon>Polystomatidea</taxon>
        <taxon>Polystomatidae</taxon>
        <taxon>Protopolystoma</taxon>
    </lineage>
</organism>
<gene>
    <name evidence="1" type="ORF">PXEA_LOCUS13991</name>
</gene>
<keyword evidence="2" id="KW-1185">Reference proteome</keyword>
<name>A0A3S5FDR6_9PLAT</name>
<sequence length="180" mass="20716">MYQPHFPRLWGVTLWTRVELKCVITAAQRMRCCRSNARDDPRLRSTCTNTCLSTEGQSDTDYDVVCLHAYILVFIYLHLILHTDSFAASALTWPFVTLSRSARFRSSMNCVNLTYFHPASAMMLGLMNPHFLCSRLHSLAYSQLASSFCGARPVVTKLMPLHRYHWSHSFFLILRLCFGV</sequence>
<evidence type="ECO:0000313" key="1">
    <source>
        <dbReference type="EMBL" id="VEL20551.1"/>
    </source>
</evidence>
<dbReference type="AlphaFoldDB" id="A0A3S5FDR6"/>
<evidence type="ECO:0000313" key="2">
    <source>
        <dbReference type="Proteomes" id="UP000784294"/>
    </source>
</evidence>
<accession>A0A3S5FDR6</accession>
<protein>
    <submittedName>
        <fullName evidence="1">Uncharacterized protein</fullName>
    </submittedName>
</protein>
<dbReference type="Proteomes" id="UP000784294">
    <property type="component" value="Unassembled WGS sequence"/>
</dbReference>
<comment type="caution">
    <text evidence="1">The sequence shown here is derived from an EMBL/GenBank/DDBJ whole genome shotgun (WGS) entry which is preliminary data.</text>
</comment>